<keyword evidence="2 10" id="KW-0444">Lipid biosynthesis</keyword>
<keyword evidence="8 10" id="KW-0275">Fatty acid biosynthesis</keyword>
<evidence type="ECO:0000256" key="10">
    <source>
        <dbReference type="HAMAP-Rule" id="MF_00823"/>
    </source>
</evidence>
<comment type="subunit">
    <text evidence="10">Acetyl-CoA carboxylase is a heterohexamer composed of biotin carboxyl carrier protein (AccB), biotin carboxylase (AccC) and two subunits each of ACCase subunit alpha (AccA) and ACCase subunit beta (AccD).</text>
</comment>
<evidence type="ECO:0000313" key="12">
    <source>
        <dbReference type="EMBL" id="MDI6451085.1"/>
    </source>
</evidence>
<keyword evidence="7 10" id="KW-0443">Lipid metabolism</keyword>
<sequence length="357" mass="39445">MARDNNRANNGGYLDFEQKVADLERQVDELRKLGARKGIDYSVEIRRIEKDRIVELKRTYSALTAWQTVQVARHPQRPILSDYLNLMVKDFRELHGDRLFGDDRAIITGIGQIARNKVLIVGQDKGKTTKEKIVCNFGCPNPEGYRKALAKMRFAEKYGLPIVTLIDTPGAYPGLGAEERGQAQAIALNLSEMSRLKVPIISICIGEGGSGGALGIAVGDRLAMLEFSYYSVISPEGCAAILWRDGSQAPQAAEALKLTSKDLYRLGLVDAIIPEPVGGAHRNVHDTVYNVETYVARTLAQLQRMSVEDLVESRYRKWRSLGSQAAVESPRIIEHRTRIAATGRPAAAKRDSSVAKV</sequence>
<dbReference type="HAMAP" id="MF_00823">
    <property type="entry name" value="AcetylCoA_CT_alpha"/>
    <property type="match status" value="1"/>
</dbReference>
<organism evidence="12 13">
    <name type="scientific">Anaerobaca lacustris</name>
    <dbReference type="NCBI Taxonomy" id="3044600"/>
    <lineage>
        <taxon>Bacteria</taxon>
        <taxon>Pseudomonadati</taxon>
        <taxon>Planctomycetota</taxon>
        <taxon>Phycisphaerae</taxon>
        <taxon>Sedimentisphaerales</taxon>
        <taxon>Anaerobacaceae</taxon>
        <taxon>Anaerobaca</taxon>
    </lineage>
</organism>
<feature type="domain" description="CoA carboxyltransferase C-terminal" evidence="11">
    <location>
        <begin position="49"/>
        <end position="301"/>
    </location>
</feature>
<dbReference type="NCBIfam" id="NF004344">
    <property type="entry name" value="PRK05724.1"/>
    <property type="match status" value="1"/>
</dbReference>
<dbReference type="PROSITE" id="PS50989">
    <property type="entry name" value="COA_CT_CTER"/>
    <property type="match status" value="1"/>
</dbReference>
<keyword evidence="10" id="KW-0963">Cytoplasm</keyword>
<evidence type="ECO:0000259" key="11">
    <source>
        <dbReference type="PROSITE" id="PS50989"/>
    </source>
</evidence>
<dbReference type="PANTHER" id="PTHR42853:SF3">
    <property type="entry name" value="ACETYL-COENZYME A CARBOXYLASE CARBOXYL TRANSFERASE SUBUNIT ALPHA, CHLOROPLASTIC"/>
    <property type="match status" value="1"/>
</dbReference>
<comment type="function">
    <text evidence="10">Component of the acetyl coenzyme A carboxylase (ACC) complex. First, biotin carboxylase catalyzes the carboxylation of biotin on its carrier protein (BCCP) and then the CO(2) group is transferred by the carboxyltransferase to acetyl-CoA to form malonyl-CoA.</text>
</comment>
<dbReference type="NCBIfam" id="TIGR00513">
    <property type="entry name" value="accA"/>
    <property type="match status" value="1"/>
</dbReference>
<proteinExistence type="inferred from homology"/>
<comment type="similarity">
    <text evidence="10">Belongs to the AccA family.</text>
</comment>
<dbReference type="Proteomes" id="UP001431776">
    <property type="component" value="Unassembled WGS sequence"/>
</dbReference>
<evidence type="ECO:0000256" key="2">
    <source>
        <dbReference type="ARBA" id="ARBA00022516"/>
    </source>
</evidence>
<evidence type="ECO:0000256" key="9">
    <source>
        <dbReference type="ARBA" id="ARBA00049152"/>
    </source>
</evidence>
<keyword evidence="13" id="KW-1185">Reference proteome</keyword>
<keyword evidence="12" id="KW-0436">Ligase</keyword>
<dbReference type="NCBIfam" id="NF041504">
    <property type="entry name" value="AccA_sub"/>
    <property type="match status" value="1"/>
</dbReference>
<evidence type="ECO:0000313" key="13">
    <source>
        <dbReference type="Proteomes" id="UP001431776"/>
    </source>
</evidence>
<dbReference type="PRINTS" id="PR01069">
    <property type="entry name" value="ACCCTRFRASEA"/>
</dbReference>
<accession>A0AAW6U2K6</accession>
<dbReference type="SUPFAM" id="SSF52096">
    <property type="entry name" value="ClpP/crotonase"/>
    <property type="match status" value="1"/>
</dbReference>
<dbReference type="AlphaFoldDB" id="A0AAW6U2K6"/>
<dbReference type="GO" id="GO:2001295">
    <property type="term" value="P:malonyl-CoA biosynthetic process"/>
    <property type="evidence" value="ECO:0007669"/>
    <property type="project" value="UniProtKB-UniRule"/>
</dbReference>
<name>A0AAW6U2K6_9BACT</name>
<evidence type="ECO:0000256" key="6">
    <source>
        <dbReference type="ARBA" id="ARBA00022840"/>
    </source>
</evidence>
<comment type="caution">
    <text evidence="12">The sequence shown here is derived from an EMBL/GenBank/DDBJ whole genome shotgun (WGS) entry which is preliminary data.</text>
</comment>
<dbReference type="InterPro" id="IPR011763">
    <property type="entry name" value="COA_CT_C"/>
</dbReference>
<gene>
    <name evidence="10" type="primary">accA</name>
    <name evidence="12" type="ORF">QJ522_18635</name>
</gene>
<evidence type="ECO:0000256" key="4">
    <source>
        <dbReference type="ARBA" id="ARBA00022741"/>
    </source>
</evidence>
<dbReference type="Pfam" id="PF03255">
    <property type="entry name" value="ACCA"/>
    <property type="match status" value="1"/>
</dbReference>
<dbReference type="RefSeq" id="WP_349246494.1">
    <property type="nucleotide sequence ID" value="NZ_JASCXX010000028.1"/>
</dbReference>
<dbReference type="GO" id="GO:0005524">
    <property type="term" value="F:ATP binding"/>
    <property type="evidence" value="ECO:0007669"/>
    <property type="project" value="UniProtKB-KW"/>
</dbReference>
<dbReference type="EC" id="2.1.3.15" evidence="10"/>
<keyword evidence="4 10" id="KW-0547">Nucleotide-binding</keyword>
<dbReference type="GO" id="GO:0009317">
    <property type="term" value="C:acetyl-CoA carboxylase complex"/>
    <property type="evidence" value="ECO:0007669"/>
    <property type="project" value="InterPro"/>
</dbReference>
<keyword evidence="5 10" id="KW-0276">Fatty acid metabolism</keyword>
<dbReference type="GO" id="GO:0003989">
    <property type="term" value="F:acetyl-CoA carboxylase activity"/>
    <property type="evidence" value="ECO:0007669"/>
    <property type="project" value="InterPro"/>
</dbReference>
<dbReference type="GO" id="GO:0016743">
    <property type="term" value="F:carboxyl- or carbamoyltransferase activity"/>
    <property type="evidence" value="ECO:0007669"/>
    <property type="project" value="UniProtKB-UniRule"/>
</dbReference>
<evidence type="ECO:0000256" key="3">
    <source>
        <dbReference type="ARBA" id="ARBA00022679"/>
    </source>
</evidence>
<keyword evidence="3 10" id="KW-0808">Transferase</keyword>
<dbReference type="EMBL" id="JASCXX010000028">
    <property type="protein sequence ID" value="MDI6451085.1"/>
    <property type="molecule type" value="Genomic_DNA"/>
</dbReference>
<dbReference type="GO" id="GO:0006633">
    <property type="term" value="P:fatty acid biosynthetic process"/>
    <property type="evidence" value="ECO:0007669"/>
    <property type="project" value="UniProtKB-KW"/>
</dbReference>
<evidence type="ECO:0000256" key="1">
    <source>
        <dbReference type="ARBA" id="ARBA00004956"/>
    </source>
</evidence>
<keyword evidence="6 10" id="KW-0067">ATP-binding</keyword>
<protein>
    <recommendedName>
        <fullName evidence="10">Acetyl-coenzyme A carboxylase carboxyl transferase subunit alpha</fullName>
        <shortName evidence="10">ACCase subunit alpha</shortName>
        <shortName evidence="10">Acetyl-CoA carboxylase carboxyltransferase subunit alpha</shortName>
        <ecNumber evidence="10">2.1.3.15</ecNumber>
    </recommendedName>
</protein>
<comment type="catalytic activity">
    <reaction evidence="9 10">
        <text>N(6)-carboxybiotinyl-L-lysyl-[protein] + acetyl-CoA = N(6)-biotinyl-L-lysyl-[protein] + malonyl-CoA</text>
        <dbReference type="Rhea" id="RHEA:54728"/>
        <dbReference type="Rhea" id="RHEA-COMP:10505"/>
        <dbReference type="Rhea" id="RHEA-COMP:10506"/>
        <dbReference type="ChEBI" id="CHEBI:57288"/>
        <dbReference type="ChEBI" id="CHEBI:57384"/>
        <dbReference type="ChEBI" id="CHEBI:83144"/>
        <dbReference type="ChEBI" id="CHEBI:83145"/>
        <dbReference type="EC" id="2.1.3.15"/>
    </reaction>
</comment>
<evidence type="ECO:0000256" key="5">
    <source>
        <dbReference type="ARBA" id="ARBA00022832"/>
    </source>
</evidence>
<evidence type="ECO:0000256" key="8">
    <source>
        <dbReference type="ARBA" id="ARBA00023160"/>
    </source>
</evidence>
<dbReference type="PANTHER" id="PTHR42853">
    <property type="entry name" value="ACETYL-COENZYME A CARBOXYLASE CARBOXYL TRANSFERASE SUBUNIT ALPHA"/>
    <property type="match status" value="1"/>
</dbReference>
<evidence type="ECO:0000256" key="7">
    <source>
        <dbReference type="ARBA" id="ARBA00023098"/>
    </source>
</evidence>
<comment type="subcellular location">
    <subcellularLocation>
        <location evidence="10">Cytoplasm</location>
    </subcellularLocation>
</comment>
<comment type="pathway">
    <text evidence="1 10">Lipid metabolism; malonyl-CoA biosynthesis; malonyl-CoA from acetyl-CoA: step 1/1.</text>
</comment>
<reference evidence="12" key="1">
    <citation type="submission" date="2023-05" db="EMBL/GenBank/DDBJ databases">
        <title>Anaerotaeda fermentans gen. nov., sp. nov., a novel anaerobic planctomycete of the new family within the order Sedimentisphaerales isolated from Taman Peninsula, Russia.</title>
        <authorList>
            <person name="Khomyakova M.A."/>
            <person name="Merkel A.Y."/>
            <person name="Slobodkin A.I."/>
        </authorList>
    </citation>
    <scope>NUCLEOTIDE SEQUENCE</scope>
    <source>
        <strain evidence="12">M17dextr</strain>
    </source>
</reference>
<dbReference type="Gene3D" id="3.90.226.10">
    <property type="entry name" value="2-enoyl-CoA Hydratase, Chain A, domain 1"/>
    <property type="match status" value="1"/>
</dbReference>
<dbReference type="InterPro" id="IPR001095">
    <property type="entry name" value="Acetyl_CoA_COase_a_su"/>
</dbReference>
<dbReference type="InterPro" id="IPR029045">
    <property type="entry name" value="ClpP/crotonase-like_dom_sf"/>
</dbReference>